<dbReference type="EMBL" id="CP016804">
    <property type="protein sequence ID" value="APE95976.1"/>
    <property type="molecule type" value="Genomic_DNA"/>
</dbReference>
<dbReference type="STRING" id="1873524.HSR6_1533"/>
<accession>A0A1J1ADZ6</accession>
<evidence type="ECO:0000313" key="5">
    <source>
        <dbReference type="Proteomes" id="UP000186165"/>
    </source>
</evidence>
<reference evidence="3" key="3">
    <citation type="journal article" date="2017" name="ISME J.">
        <title>Discovery of anaerobic lithoheterotrophic haloarchaea, ubiquitous in hypersaline habitats.</title>
        <authorList>
            <person name="Sorokin D.Y."/>
            <person name="Messina E."/>
            <person name="Smedile F."/>
            <person name="Roman P."/>
            <person name="Damste J.S.S."/>
            <person name="Ciordia S."/>
            <person name="Mena M.C."/>
            <person name="Ferrer M."/>
            <person name="Golyshin P.N."/>
            <person name="Kublanov I.V."/>
            <person name="Samarov N.I."/>
            <person name="Toshchakov S.V."/>
            <person name="La Cono V."/>
            <person name="Yakimov M.M."/>
        </authorList>
    </citation>
    <scope>NUCLEOTIDE SEQUENCE</scope>
    <source>
        <strain evidence="3">HSR6</strain>
    </source>
</reference>
<dbReference type="Pfam" id="PF23957">
    <property type="entry name" value="DUF7286"/>
    <property type="match status" value="1"/>
</dbReference>
<dbReference type="EMBL" id="CP016070">
    <property type="protein sequence ID" value="AOW80637.1"/>
    <property type="molecule type" value="Genomic_DNA"/>
</dbReference>
<name>A0A1D8S5K0_9EURY</name>
<organism evidence="2 4">
    <name type="scientific">Halodesulfurarchaeum formicicum</name>
    <dbReference type="NCBI Taxonomy" id="1873524"/>
    <lineage>
        <taxon>Archaea</taxon>
        <taxon>Methanobacteriati</taxon>
        <taxon>Methanobacteriota</taxon>
        <taxon>Stenosarchaea group</taxon>
        <taxon>Halobacteria</taxon>
        <taxon>Halobacteriales</taxon>
        <taxon>Halobacteriaceae</taxon>
        <taxon>Halodesulfurarchaeum</taxon>
    </lineage>
</organism>
<evidence type="ECO:0000256" key="1">
    <source>
        <dbReference type="SAM" id="MobiDB-lite"/>
    </source>
</evidence>
<dbReference type="Proteomes" id="UP000185608">
    <property type="component" value="Chromosome"/>
</dbReference>
<accession>A0A1D8S5K0</accession>
<dbReference type="KEGG" id="hhsr:HSR6_1533"/>
<dbReference type="Proteomes" id="UP000186165">
    <property type="component" value="Chromosome"/>
</dbReference>
<proteinExistence type="predicted"/>
<reference evidence="2 4" key="1">
    <citation type="submission" date="2016-06" db="EMBL/GenBank/DDBJ databases">
        <title>Discovery of anaerobic lithoheterotrophic haloarchaeon capable of sulfur respiration by hydrogen and formate.</title>
        <authorList>
            <person name="Sorokin D.Y."/>
            <person name="Kublanov I.V."/>
            <person name="Roman P."/>
            <person name="Sinninghe Damste J.S."/>
            <person name="Golyshin P.N."/>
            <person name="Rojo D."/>
            <person name="Ciordia S."/>
            <person name="Mena Md.C."/>
            <person name="Ferrer M."/>
            <person name="Smedile F."/>
            <person name="Messina E."/>
            <person name="La Cono V."/>
            <person name="Yakimov M.M."/>
        </authorList>
    </citation>
    <scope>NUCLEOTIDE SEQUENCE [LARGE SCALE GENOMIC DNA]</scope>
    <source>
        <strain evidence="2 4">HTSR1</strain>
    </source>
</reference>
<feature type="region of interest" description="Disordered" evidence="1">
    <location>
        <begin position="287"/>
        <end position="315"/>
    </location>
</feature>
<gene>
    <name evidence="3" type="ORF">HSR6_1533</name>
    <name evidence="2" type="ORF">HTSR_1461</name>
</gene>
<feature type="region of interest" description="Disordered" evidence="1">
    <location>
        <begin position="941"/>
        <end position="960"/>
    </location>
</feature>
<dbReference type="AlphaFoldDB" id="A0A1D8S5K0"/>
<feature type="region of interest" description="Disordered" evidence="1">
    <location>
        <begin position="608"/>
        <end position="629"/>
    </location>
</feature>
<dbReference type="KEGG" id="halh:HTSR_1461"/>
<evidence type="ECO:0000313" key="3">
    <source>
        <dbReference type="EMBL" id="APE95976.1"/>
    </source>
</evidence>
<evidence type="ECO:0000313" key="2">
    <source>
        <dbReference type="EMBL" id="AOW80637.1"/>
    </source>
</evidence>
<protein>
    <submittedName>
        <fullName evidence="2">Uncharacterized protein</fullName>
    </submittedName>
</protein>
<sequence length="960" mass="102939">MVAMTFVADRRGRVPFAFIGAVLLLTSSLYAASVAPPATTEPIVDEVGSDAQIEARLALDTAIRDADRAAAAEPVLEPSPRGLGRALPENDTFEHALELRIAGAAETALQEAEAGRAGVKATVSLPPVRDHESARAALERVSIEPVTADRYRVTIRDLRVTVTRHDRPIDRFRYNETITMELPSLSLHDRTSRYEERLNAGLAQPGLARDLTARLFPIVWARGYAQYGGAPIQNVLANRHVELMANDAAVAQQAAVFGQADPAGRRGVSVAAMDVATRDAFTGAEEMLKSQVSKPRGDQKGAGEVEGSPSVSLPSVVDNEQSVDANHTADEAFLDYVAGHDGPGLESTVDDVYRADVRVETRSRPIDTERVAAEPPPSNGTYLGRTLHTDEWLADGHWESGHGSTLRTYEGQVIEERRVTKWWVQNGSLALTEAVDHTTHAVELTLSCRYQPPGIAPDRPDDRCPFGAEVREQLAEDGSDRLLSGSALSNRAQAAVDGDGESGWEPIDLDPPETVRNRAQRETGELRRAVRDISVSVETRSVASSTNPARKLRKAIAARRGALLETPASYDSAADRAVAATRQTYLDRLTDRLGDRTPKVQQAQAAFSDQLQSHAIPSEPPERSTPTRAPYVAGVDTGPAYLSADPPSATDPSIDVRNVNLFTVPYGDAADAVTEQVEGVGSREVTLRTAAQTLAAVDSRDSVSGREVRALRREVEGSVASATARYRSVLEAELGSHEADRVVTTATNRYPDTASRALAITDGRLARAIGDSLPAGVPSHERDRLRVALRVAGTEIQSESEVQVSQDLVEEARVAVESGSNPVVSETAKAAGEKVGTAAWEKATDSSVTKLPAGLPLLPMPGSWYATANAWTVSVRGSYEQVSVRTRRAAPGSAENGTVKYVREDSPVRLDLDRDGHPDRLGSNRAIDFEAQTGVVIVVPPGKTGVGDRGGDAIEESPGW</sequence>
<evidence type="ECO:0000313" key="4">
    <source>
        <dbReference type="Proteomes" id="UP000185608"/>
    </source>
</evidence>
<dbReference type="InterPro" id="IPR055710">
    <property type="entry name" value="DUF7286"/>
</dbReference>
<keyword evidence="5" id="KW-1185">Reference proteome</keyword>
<reference evidence="5" key="2">
    <citation type="submission" date="2016-08" db="EMBL/GenBank/DDBJ databases">
        <title>Discovery of first anaerobic lithoheterotrophic haloarchae widely represented in hypersaline habitats.</title>
        <authorList>
            <person name="Sorokin D.Y."/>
            <person name="Kublanov I.V."/>
            <person name="Roman P."/>
            <person name="Sinninghe Damste J.S."/>
            <person name="Golyshin P.N."/>
            <person name="Rojo D."/>
            <person name="Ciordia S."/>
            <person name="Mena Md.C."/>
            <person name="Ferrer M."/>
            <person name="Smedile F."/>
            <person name="Messina E."/>
            <person name="La Cono V."/>
            <person name="Yakimov M.M."/>
        </authorList>
    </citation>
    <scope>NUCLEOTIDE SEQUENCE [LARGE SCALE GENOMIC DNA]</scope>
    <source>
        <strain evidence="5">HSR6</strain>
    </source>
</reference>
<dbReference type="PATRIC" id="fig|1855411.3.peg.1464"/>